<organism evidence="2 3">
    <name type="scientific">Sphingobacterium anhuiense</name>
    <dbReference type="NCBI Taxonomy" id="493780"/>
    <lineage>
        <taxon>Bacteria</taxon>
        <taxon>Pseudomonadati</taxon>
        <taxon>Bacteroidota</taxon>
        <taxon>Sphingobacteriia</taxon>
        <taxon>Sphingobacteriales</taxon>
        <taxon>Sphingobacteriaceae</taxon>
        <taxon>Sphingobacterium</taxon>
    </lineage>
</organism>
<accession>A0ABW5YZD8</accession>
<gene>
    <name evidence="2" type="ORF">ACFS6I_18415</name>
</gene>
<evidence type="ECO:0000313" key="2">
    <source>
        <dbReference type="EMBL" id="MFD2905909.1"/>
    </source>
</evidence>
<evidence type="ECO:0000313" key="3">
    <source>
        <dbReference type="Proteomes" id="UP001597509"/>
    </source>
</evidence>
<keyword evidence="3" id="KW-1185">Reference proteome</keyword>
<keyword evidence="1" id="KW-0472">Membrane</keyword>
<keyword evidence="1" id="KW-1133">Transmembrane helix</keyword>
<feature type="transmembrane region" description="Helical" evidence="1">
    <location>
        <begin position="30"/>
        <end position="47"/>
    </location>
</feature>
<dbReference type="PANTHER" id="PTHR32309">
    <property type="entry name" value="TYROSINE-PROTEIN KINASE"/>
    <property type="match status" value="1"/>
</dbReference>
<name>A0ABW5YZD8_9SPHI</name>
<dbReference type="PANTHER" id="PTHR32309:SF31">
    <property type="entry name" value="CAPSULAR EXOPOLYSACCHARIDE FAMILY"/>
    <property type="match status" value="1"/>
</dbReference>
<dbReference type="RefSeq" id="WP_380922832.1">
    <property type="nucleotide sequence ID" value="NZ_JBHUPE010000007.1"/>
</dbReference>
<proteinExistence type="predicted"/>
<dbReference type="Proteomes" id="UP001597509">
    <property type="component" value="Unassembled WGS sequence"/>
</dbReference>
<evidence type="ECO:0000256" key="1">
    <source>
        <dbReference type="SAM" id="Phobius"/>
    </source>
</evidence>
<keyword evidence="1" id="KW-0812">Transmembrane</keyword>
<dbReference type="InterPro" id="IPR050445">
    <property type="entry name" value="Bact_polysacc_biosynth/exp"/>
</dbReference>
<comment type="caution">
    <text evidence="2">The sequence shown here is derived from an EMBL/GenBank/DDBJ whole genome shotgun (WGS) entry which is preliminary data.</text>
</comment>
<feature type="transmembrane region" description="Helical" evidence="1">
    <location>
        <begin position="331"/>
        <end position="351"/>
    </location>
</feature>
<reference evidence="3" key="1">
    <citation type="journal article" date="2019" name="Int. J. Syst. Evol. Microbiol.">
        <title>The Global Catalogue of Microorganisms (GCM) 10K type strain sequencing project: providing services to taxonomists for standard genome sequencing and annotation.</title>
        <authorList>
            <consortium name="The Broad Institute Genomics Platform"/>
            <consortium name="The Broad Institute Genome Sequencing Center for Infectious Disease"/>
            <person name="Wu L."/>
            <person name="Ma J."/>
        </authorList>
    </citation>
    <scope>NUCLEOTIDE SEQUENCE [LARGE SCALE GENOMIC DNA]</scope>
    <source>
        <strain evidence="3">KCTC 22209</strain>
    </source>
</reference>
<dbReference type="EMBL" id="JBHUPE010000007">
    <property type="protein sequence ID" value="MFD2905909.1"/>
    <property type="molecule type" value="Genomic_DNA"/>
</dbReference>
<protein>
    <submittedName>
        <fullName evidence="2">Lipopolysaccharide biosynthesis protein</fullName>
    </submittedName>
</protein>
<sequence>MIETNTSHEISLKELILKIQDWFKFLFSKWYIFLIAIIFGYGIGYYYESRKPIKYTASTSFILEGEGSGQSSLPALGALLGSDFLDRGSNSLFQGQSLIELYKSRAILKEVLLSPMDDDSSTLIIQKLFLINEKLKEKVSEPNKILLSKKDFLLNPQIENLRTRDSIIQGAIKTINGGYFSVDYPNSRASIIQVDVHAEDEIFAKTFNHYLVSKVNDLYMEIKAGKSYENVKVLQKKVDSVRHVMVSSLSRVAVSQDQTPNLNPTKVAIRAIPTQSAQMTIEATKGVYAEFNKNLEMAKLGLSKDAPLIKVIDEATYPLTKNIPDKNKKGIIFSLGLFFLSIIFMSLLYIYRLLMKEV</sequence>